<evidence type="ECO:0000256" key="4">
    <source>
        <dbReference type="ARBA" id="ARBA00023254"/>
    </source>
</evidence>
<dbReference type="PROSITE" id="PS00518">
    <property type="entry name" value="ZF_RING_1"/>
    <property type="match status" value="1"/>
</dbReference>
<dbReference type="KEGG" id="gsh:117363578"/>
<dbReference type="CTD" id="285498"/>
<dbReference type="GO" id="GO:0007131">
    <property type="term" value="P:reciprocal meiotic recombination"/>
    <property type="evidence" value="ECO:0007669"/>
    <property type="project" value="InterPro"/>
</dbReference>
<evidence type="ECO:0000259" key="7">
    <source>
        <dbReference type="PROSITE" id="PS50089"/>
    </source>
</evidence>
<dbReference type="InterPro" id="IPR017907">
    <property type="entry name" value="Znf_RING_CS"/>
</dbReference>
<dbReference type="PROSITE" id="PS50089">
    <property type="entry name" value="ZF_RING_2"/>
    <property type="match status" value="1"/>
</dbReference>
<dbReference type="GO" id="GO:0008270">
    <property type="term" value="F:zinc ion binding"/>
    <property type="evidence" value="ECO:0007669"/>
    <property type="project" value="UniProtKB-KW"/>
</dbReference>
<evidence type="ECO:0000313" key="9">
    <source>
        <dbReference type="RefSeq" id="XP_033807457.1"/>
    </source>
</evidence>
<dbReference type="PANTHER" id="PTHR22663">
    <property type="entry name" value="RING FINGER PROTEIN NARYA-RELATED"/>
    <property type="match status" value="1"/>
</dbReference>
<feature type="region of interest" description="Disordered" evidence="6">
    <location>
        <begin position="136"/>
        <end position="162"/>
    </location>
</feature>
<keyword evidence="4" id="KW-0469">Meiosis</keyword>
<feature type="domain" description="RING-type" evidence="7">
    <location>
        <begin position="7"/>
        <end position="66"/>
    </location>
</feature>
<dbReference type="GO" id="GO:0019789">
    <property type="term" value="F:SUMO transferase activity"/>
    <property type="evidence" value="ECO:0007669"/>
    <property type="project" value="InterPro"/>
</dbReference>
<dbReference type="GO" id="GO:0000795">
    <property type="term" value="C:synaptonemal complex"/>
    <property type="evidence" value="ECO:0007669"/>
    <property type="project" value="InterPro"/>
</dbReference>
<evidence type="ECO:0000256" key="1">
    <source>
        <dbReference type="ARBA" id="ARBA00022723"/>
    </source>
</evidence>
<dbReference type="RefSeq" id="XP_033807457.1">
    <property type="nucleotide sequence ID" value="XM_033951566.1"/>
</dbReference>
<evidence type="ECO:0000256" key="6">
    <source>
        <dbReference type="SAM" id="MobiDB-lite"/>
    </source>
</evidence>
<protein>
    <submittedName>
        <fullName evidence="9">Probable E3 SUMO-protein ligase RNF212</fullName>
    </submittedName>
</protein>
<dbReference type="GO" id="GO:0016874">
    <property type="term" value="F:ligase activity"/>
    <property type="evidence" value="ECO:0007669"/>
    <property type="project" value="UniProtKB-KW"/>
</dbReference>
<sequence length="333" mass="37414">MAASVFCNLCFQQPRQEMARFALTNCGHVLCDRCLRKESGVVPEDWRRADAHMHKSGSKKDTCTACGAHCRTVFLSKQMNPELQALFMDVAELCKKYSKEFSQISEFQENHKRHLLTFYKGQISKLEETLKKVTDQMQGMRPPQQNTRLPAANPSRNSLSAYQTKQMGCSSCTLPQARTSSSERNLLKNIGASRVELMEIDPVSSQMKNSETIGGPNRLSLISPPQDGRMGSVPYRSSHLSVLHGSQNKLPGSERSTHMRIPVQANAPLLFSPDVAQNNKIRTWDTSDPRVSQLHQQPPLLHLSCPRHQISIPNLLWKQNFGSTTPRGCSLDR</sequence>
<feature type="compositionally biased region" description="Polar residues" evidence="6">
    <location>
        <begin position="143"/>
        <end position="162"/>
    </location>
</feature>
<dbReference type="Pfam" id="PF14634">
    <property type="entry name" value="zf-RING_5"/>
    <property type="match status" value="1"/>
</dbReference>
<dbReference type="InterPro" id="IPR013083">
    <property type="entry name" value="Znf_RING/FYVE/PHD"/>
</dbReference>
<keyword evidence="1" id="KW-0479">Metal-binding</keyword>
<dbReference type="Gene3D" id="3.30.40.10">
    <property type="entry name" value="Zinc/RING finger domain, C3HC4 (zinc finger)"/>
    <property type="match status" value="1"/>
</dbReference>
<dbReference type="FunCoup" id="A0A6P8RPJ4">
    <property type="interactions" value="33"/>
</dbReference>
<dbReference type="OrthoDB" id="2535391at2759"/>
<keyword evidence="3" id="KW-0862">Zinc</keyword>
<dbReference type="GeneID" id="117363578"/>
<organism evidence="8 9">
    <name type="scientific">Geotrypetes seraphini</name>
    <name type="common">Gaboon caecilian</name>
    <name type="synonym">Caecilia seraphini</name>
    <dbReference type="NCBI Taxonomy" id="260995"/>
    <lineage>
        <taxon>Eukaryota</taxon>
        <taxon>Metazoa</taxon>
        <taxon>Chordata</taxon>
        <taxon>Craniata</taxon>
        <taxon>Vertebrata</taxon>
        <taxon>Euteleostomi</taxon>
        <taxon>Amphibia</taxon>
        <taxon>Gymnophiona</taxon>
        <taxon>Geotrypetes</taxon>
    </lineage>
</organism>
<keyword evidence="2 5" id="KW-0863">Zinc-finger</keyword>
<keyword evidence="8" id="KW-1185">Reference proteome</keyword>
<accession>A0A6P8RPJ4</accession>
<evidence type="ECO:0000256" key="5">
    <source>
        <dbReference type="PROSITE-ProRule" id="PRU00175"/>
    </source>
</evidence>
<dbReference type="AlphaFoldDB" id="A0A6P8RPJ4"/>
<keyword evidence="9" id="KW-0436">Ligase</keyword>
<dbReference type="InterPro" id="IPR001841">
    <property type="entry name" value="Znf_RING"/>
</dbReference>
<dbReference type="GO" id="GO:0007129">
    <property type="term" value="P:homologous chromosome pairing at meiosis"/>
    <property type="evidence" value="ECO:0007669"/>
    <property type="project" value="TreeGrafter"/>
</dbReference>
<dbReference type="GO" id="GO:0016925">
    <property type="term" value="P:protein sumoylation"/>
    <property type="evidence" value="ECO:0007669"/>
    <property type="project" value="TreeGrafter"/>
</dbReference>
<gene>
    <name evidence="9" type="primary">RNF212</name>
</gene>
<evidence type="ECO:0000313" key="8">
    <source>
        <dbReference type="Proteomes" id="UP000515159"/>
    </source>
</evidence>
<evidence type="ECO:0000256" key="3">
    <source>
        <dbReference type="ARBA" id="ARBA00022833"/>
    </source>
</evidence>
<reference evidence="9" key="1">
    <citation type="submission" date="2025-08" db="UniProtKB">
        <authorList>
            <consortium name="RefSeq"/>
        </authorList>
    </citation>
    <scope>IDENTIFICATION</scope>
</reference>
<proteinExistence type="predicted"/>
<name>A0A6P8RPJ4_GEOSA</name>
<dbReference type="InParanoid" id="A0A6P8RPJ4"/>
<dbReference type="InterPro" id="IPR042123">
    <property type="entry name" value="Zip3/RNF212-like"/>
</dbReference>
<evidence type="ECO:0000256" key="2">
    <source>
        <dbReference type="ARBA" id="ARBA00022771"/>
    </source>
</evidence>
<dbReference type="Proteomes" id="UP000515159">
    <property type="component" value="Chromosome 1"/>
</dbReference>
<dbReference type="PANTHER" id="PTHR22663:SF21">
    <property type="entry name" value="E3 SUMO-PROTEIN LIGASE RNF212-RELATED"/>
    <property type="match status" value="1"/>
</dbReference>